<accession>W0FSK9</accession>
<sequence>MKKIMALVLAAMMLLGMCSFAAADDVPEGYPAIIEGLDFGGATVYIYDWWGNDDENHSARTAEPDEDTQKLYEYRDWLEATYNVKLVETALSDWAGNPTELANMVMNGDNSKLCLVAVAADFAGTPLANDLYMPWTIDLSGEKWNQATNDFMTKNGKIYGVHAGKTEPRSCIFFNKRVLKDAGIEPESIYDAQADGTWTWDMMLDIMSKVQRDLDNDGINDIWGMTGSADDLATGLIFSNNASFFDYDENGKLAITANRQEALDALQMRKTMWETYGAPQPEGSNWDWFKDYWKQGTTAFYAGQTWQGFNDGSEMADMEDEWGCVMYPKGPNATDYLAMACDNVYGIPNVYDEETSLKIQQIYDLYTNDTPGVDSEDGWIGNKYNYTDERAVDETYAMMREAEHSVANKTYLLGSTNDVLGSALLWGPIGSMTPAEAVESATPVWTDMLAVFNGDMTQEEYDQKKAEEAAAAAAAAEAEAAEEAPAE</sequence>
<feature type="chain" id="PRO_5004788622" evidence="2">
    <location>
        <begin position="24"/>
        <end position="487"/>
    </location>
</feature>
<dbReference type="SUPFAM" id="SSF53850">
    <property type="entry name" value="Periplasmic binding protein-like II"/>
    <property type="match status" value="1"/>
</dbReference>
<proteinExistence type="predicted"/>
<dbReference type="Gene3D" id="3.40.190.10">
    <property type="entry name" value="Periplasmic binding protein-like II"/>
    <property type="match status" value="1"/>
</dbReference>
<keyword evidence="2" id="KW-0732">Signal</keyword>
<name>W0FSK9_9BACT</name>
<feature type="region of interest" description="Disordered" evidence="1">
    <location>
        <begin position="460"/>
        <end position="487"/>
    </location>
</feature>
<feature type="compositionally biased region" description="Low complexity" evidence="1">
    <location>
        <begin position="469"/>
        <end position="478"/>
    </location>
</feature>
<organism evidence="3">
    <name type="scientific">uncultured bacterium Contigcl_1764b</name>
    <dbReference type="NCBI Taxonomy" id="1393658"/>
    <lineage>
        <taxon>Bacteria</taxon>
        <taxon>environmental samples</taxon>
    </lineage>
</organism>
<dbReference type="EMBL" id="KC246866">
    <property type="protein sequence ID" value="AHF26080.1"/>
    <property type="molecule type" value="Genomic_DNA"/>
</dbReference>
<dbReference type="PANTHER" id="PTHR43649">
    <property type="entry name" value="ARABINOSE-BINDING PROTEIN-RELATED"/>
    <property type="match status" value="1"/>
</dbReference>
<reference evidence="3" key="1">
    <citation type="journal article" date="2013" name="PLoS ONE">
        <title>Metagenomic insights into the carbohydrate-active enzymes carried by the microorganisms adhering to solid digesta in the rumen of cows.</title>
        <authorList>
            <person name="Wang L."/>
            <person name="Hatem A."/>
            <person name="Catalyurek U.V."/>
            <person name="Morrison M."/>
            <person name="Yu Z."/>
        </authorList>
    </citation>
    <scope>NUCLEOTIDE SEQUENCE</scope>
</reference>
<evidence type="ECO:0000313" key="3">
    <source>
        <dbReference type="EMBL" id="AHF26080.1"/>
    </source>
</evidence>
<evidence type="ECO:0000256" key="2">
    <source>
        <dbReference type="SAM" id="SignalP"/>
    </source>
</evidence>
<protein>
    <submittedName>
        <fullName evidence="3">Sugar ABC transporter substrate-binding protein</fullName>
    </submittedName>
</protein>
<feature type="signal peptide" evidence="2">
    <location>
        <begin position="1"/>
        <end position="23"/>
    </location>
</feature>
<dbReference type="AlphaFoldDB" id="W0FSK9"/>
<dbReference type="PANTHER" id="PTHR43649:SF12">
    <property type="entry name" value="DIACETYLCHITOBIOSE BINDING PROTEIN DASA"/>
    <property type="match status" value="1"/>
</dbReference>
<evidence type="ECO:0000256" key="1">
    <source>
        <dbReference type="SAM" id="MobiDB-lite"/>
    </source>
</evidence>
<dbReference type="InterPro" id="IPR050490">
    <property type="entry name" value="Bact_solute-bd_prot1"/>
</dbReference>